<comment type="caution">
    <text evidence="1">The sequence shown here is derived from an EMBL/GenBank/DDBJ whole genome shotgun (WGS) entry which is preliminary data.</text>
</comment>
<keyword evidence="2" id="KW-1185">Reference proteome</keyword>
<dbReference type="OrthoDB" id="3678961at2759"/>
<evidence type="ECO:0000313" key="2">
    <source>
        <dbReference type="Proteomes" id="UP000184267"/>
    </source>
</evidence>
<dbReference type="EMBL" id="MNAD01000215">
    <property type="protein sequence ID" value="OJT15018.1"/>
    <property type="molecule type" value="Genomic_DNA"/>
</dbReference>
<proteinExistence type="predicted"/>
<protein>
    <submittedName>
        <fullName evidence="1">Uncharacterized protein</fullName>
    </submittedName>
</protein>
<dbReference type="Proteomes" id="UP000184267">
    <property type="component" value="Unassembled WGS sequence"/>
</dbReference>
<organism evidence="1 2">
    <name type="scientific">Trametes pubescens</name>
    <name type="common">White-rot fungus</name>
    <dbReference type="NCBI Taxonomy" id="154538"/>
    <lineage>
        <taxon>Eukaryota</taxon>
        <taxon>Fungi</taxon>
        <taxon>Dikarya</taxon>
        <taxon>Basidiomycota</taxon>
        <taxon>Agaricomycotina</taxon>
        <taxon>Agaricomycetes</taxon>
        <taxon>Polyporales</taxon>
        <taxon>Polyporaceae</taxon>
        <taxon>Trametes</taxon>
    </lineage>
</organism>
<dbReference type="AlphaFoldDB" id="A0A1M2W582"/>
<reference evidence="1 2" key="1">
    <citation type="submission" date="2016-10" db="EMBL/GenBank/DDBJ databases">
        <title>Genome sequence of the basidiomycete white-rot fungus Trametes pubescens.</title>
        <authorList>
            <person name="Makela M.R."/>
            <person name="Granchi Z."/>
            <person name="Peng M."/>
            <person name="De Vries R.P."/>
            <person name="Grigoriev I."/>
            <person name="Riley R."/>
            <person name="Hilden K."/>
        </authorList>
    </citation>
    <scope>NUCLEOTIDE SEQUENCE [LARGE SCALE GENOMIC DNA]</scope>
    <source>
        <strain evidence="1 2">FBCC735</strain>
    </source>
</reference>
<accession>A0A1M2W582</accession>
<evidence type="ECO:0000313" key="1">
    <source>
        <dbReference type="EMBL" id="OJT15018.1"/>
    </source>
</evidence>
<name>A0A1M2W582_TRAPU</name>
<gene>
    <name evidence="1" type="ORF">TRAPUB_8461</name>
</gene>
<sequence>MNVNNGFSQSLVNTPAGGDALVKSALIAIYYTHAVEALYAAADTYCTGITWVPQGSWENTTTAAQSFTYQYKTELKVTQGSAVTTGGLPLALEFKGFAMTIDASTKTFSENETTTPETKPLTINVAPGKKVTLYQRQYNFRTDMYFILDAASMARNVAAVSGGGLSRKTCVFEIMSADYLVTDKELSGATPGTVHLTTVNRANQEGDRQTVQRSGLTTRAVTALNLMGA</sequence>